<dbReference type="GO" id="GO:0043021">
    <property type="term" value="F:ribonucleoprotein complex binding"/>
    <property type="evidence" value="ECO:0007669"/>
    <property type="project" value="EnsemblFungi"/>
</dbReference>
<dbReference type="FunCoup" id="A0A151GMR4">
    <property type="interactions" value="941"/>
</dbReference>
<feature type="compositionally biased region" description="Basic residues" evidence="5">
    <location>
        <begin position="66"/>
        <end position="84"/>
    </location>
</feature>
<dbReference type="InParanoid" id="A0A151GMR4"/>
<feature type="compositionally biased region" description="Basic and acidic residues" evidence="5">
    <location>
        <begin position="85"/>
        <end position="103"/>
    </location>
</feature>
<dbReference type="EMBL" id="LAYC01000002">
    <property type="protein sequence ID" value="KYK58399.1"/>
    <property type="molecule type" value="Genomic_DNA"/>
</dbReference>
<evidence type="ECO:0000256" key="3">
    <source>
        <dbReference type="ARBA" id="ARBA00023242"/>
    </source>
</evidence>
<dbReference type="GO" id="GO:0005737">
    <property type="term" value="C:cytoplasm"/>
    <property type="evidence" value="ECO:0007669"/>
    <property type="project" value="EnsemblFungi"/>
</dbReference>
<comment type="similarity">
    <text evidence="4">Belongs to the TRAFAC class translation factor GTPase superfamily. Bms1-like GTPase family. TSR1 subfamily.</text>
</comment>
<dbReference type="Pfam" id="PF22298">
    <property type="entry name" value="Tsr1_G-like"/>
    <property type="match status" value="1"/>
</dbReference>
<dbReference type="STRING" id="98403.A0A151GMR4"/>
<name>A0A151GMR4_DRECN</name>
<evidence type="ECO:0000256" key="2">
    <source>
        <dbReference type="ARBA" id="ARBA00022517"/>
    </source>
</evidence>
<evidence type="ECO:0000256" key="4">
    <source>
        <dbReference type="ARBA" id="ARBA00038288"/>
    </source>
</evidence>
<dbReference type="PANTHER" id="PTHR12858:SF1">
    <property type="entry name" value="PRE-RRNA-PROCESSING PROTEIN TSR1 HOMOLOG"/>
    <property type="match status" value="1"/>
</dbReference>
<dbReference type="Proteomes" id="UP000076580">
    <property type="component" value="Chromosome 02"/>
</dbReference>
<keyword evidence="8" id="KW-1185">Reference proteome</keyword>
<feature type="region of interest" description="Disordered" evidence="5">
    <location>
        <begin position="366"/>
        <end position="421"/>
    </location>
</feature>
<dbReference type="GO" id="GO:0030688">
    <property type="term" value="C:preribosome, small subunit precursor"/>
    <property type="evidence" value="ECO:0007669"/>
    <property type="project" value="EnsemblFungi"/>
</dbReference>
<dbReference type="InterPro" id="IPR039761">
    <property type="entry name" value="Bms1/Tsr1"/>
</dbReference>
<keyword evidence="3" id="KW-0539">Nucleus</keyword>
<dbReference type="SMART" id="SM00785">
    <property type="entry name" value="AARP2CN"/>
    <property type="match status" value="1"/>
</dbReference>
<protein>
    <submittedName>
        <fullName evidence="7">Ribosome biogenesis protein BMS1/TSR1</fullName>
    </submittedName>
</protein>
<comment type="caution">
    <text evidence="7">The sequence shown here is derived from an EMBL/GenBank/DDBJ whole genome shotgun (WGS) entry which is preliminary data.</text>
</comment>
<reference evidence="7 8" key="1">
    <citation type="journal article" date="2016" name="Sci. Rep.">
        <title>Insights into Adaptations to a Near-Obligate Nematode Endoparasitic Lifestyle from the Finished Genome of Drechmeria coniospora.</title>
        <authorList>
            <person name="Zhang L."/>
            <person name="Zhou Z."/>
            <person name="Guo Q."/>
            <person name="Fokkens L."/>
            <person name="Miskei M."/>
            <person name="Pocsi I."/>
            <person name="Zhang W."/>
            <person name="Chen M."/>
            <person name="Wang L."/>
            <person name="Sun Y."/>
            <person name="Donzelli B.G."/>
            <person name="Gibson D.M."/>
            <person name="Nelson D.R."/>
            <person name="Luo J.G."/>
            <person name="Rep M."/>
            <person name="Liu H."/>
            <person name="Yang S."/>
            <person name="Wang J."/>
            <person name="Krasnoff S.B."/>
            <person name="Xu Y."/>
            <person name="Molnar I."/>
            <person name="Lin M."/>
        </authorList>
    </citation>
    <scope>NUCLEOTIDE SEQUENCE [LARGE SCALE GENOMIC DNA]</scope>
    <source>
        <strain evidence="7 8">ARSEF 6962</strain>
    </source>
</reference>
<dbReference type="GeneID" id="63718056"/>
<dbReference type="InterPro" id="IPR030387">
    <property type="entry name" value="G_Bms1/Tsr1_dom"/>
</dbReference>
<accession>A0A151GMR4</accession>
<dbReference type="GO" id="GO:0000461">
    <property type="term" value="P:endonucleolytic cleavage to generate mature 3'-end of SSU-rRNA from (SSU-rRNA, 5.8S rRNA, LSU-rRNA)"/>
    <property type="evidence" value="ECO:0007669"/>
    <property type="project" value="EnsemblFungi"/>
</dbReference>
<feature type="region of interest" description="Disordered" evidence="5">
    <location>
        <begin position="460"/>
        <end position="520"/>
    </location>
</feature>
<evidence type="ECO:0000256" key="5">
    <source>
        <dbReference type="SAM" id="MobiDB-lite"/>
    </source>
</evidence>
<dbReference type="GO" id="GO:0034511">
    <property type="term" value="F:U3 snoRNA binding"/>
    <property type="evidence" value="ECO:0007669"/>
    <property type="project" value="TreeGrafter"/>
</dbReference>
<feature type="compositionally biased region" description="Acidic residues" evidence="5">
    <location>
        <begin position="511"/>
        <end position="520"/>
    </location>
</feature>
<dbReference type="GO" id="GO:0005525">
    <property type="term" value="F:GTP binding"/>
    <property type="evidence" value="ECO:0007669"/>
    <property type="project" value="TreeGrafter"/>
</dbReference>
<evidence type="ECO:0000259" key="6">
    <source>
        <dbReference type="PROSITE" id="PS51714"/>
    </source>
</evidence>
<dbReference type="InterPro" id="IPR007034">
    <property type="entry name" value="BMS1_TSR1_C"/>
</dbReference>
<keyword evidence="2" id="KW-0690">Ribosome biogenesis</keyword>
<dbReference type="PANTHER" id="PTHR12858">
    <property type="entry name" value="RIBOSOME BIOGENESIS PROTEIN"/>
    <property type="match status" value="1"/>
</dbReference>
<organism evidence="7 8">
    <name type="scientific">Drechmeria coniospora</name>
    <name type="common">Nematophagous fungus</name>
    <name type="synonym">Meria coniospora</name>
    <dbReference type="NCBI Taxonomy" id="98403"/>
    <lineage>
        <taxon>Eukaryota</taxon>
        <taxon>Fungi</taxon>
        <taxon>Dikarya</taxon>
        <taxon>Ascomycota</taxon>
        <taxon>Pezizomycotina</taxon>
        <taxon>Sordariomycetes</taxon>
        <taxon>Hypocreomycetidae</taxon>
        <taxon>Hypocreales</taxon>
        <taxon>Ophiocordycipitaceae</taxon>
        <taxon>Drechmeria</taxon>
    </lineage>
</organism>
<evidence type="ECO:0000256" key="1">
    <source>
        <dbReference type="ARBA" id="ARBA00004604"/>
    </source>
</evidence>
<dbReference type="Pfam" id="PF08142">
    <property type="entry name" value="AARP2CN"/>
    <property type="match status" value="1"/>
</dbReference>
<dbReference type="InterPro" id="IPR012948">
    <property type="entry name" value="AARP2CN"/>
</dbReference>
<feature type="compositionally biased region" description="Acidic residues" evidence="5">
    <location>
        <begin position="461"/>
        <end position="490"/>
    </location>
</feature>
<gene>
    <name evidence="7" type="ORF">DCS_05413</name>
</gene>
<comment type="subcellular location">
    <subcellularLocation>
        <location evidence="1">Nucleus</location>
        <location evidence="1">Nucleolus</location>
    </subcellularLocation>
</comment>
<dbReference type="AlphaFoldDB" id="A0A151GMR4"/>
<evidence type="ECO:0000313" key="8">
    <source>
        <dbReference type="Proteomes" id="UP000076580"/>
    </source>
</evidence>
<dbReference type="PROSITE" id="PS51714">
    <property type="entry name" value="G_BMS1"/>
    <property type="match status" value="1"/>
</dbReference>
<feature type="region of interest" description="Disordered" evidence="5">
    <location>
        <begin position="64"/>
        <end position="121"/>
    </location>
</feature>
<feature type="compositionally biased region" description="Acidic residues" evidence="5">
    <location>
        <begin position="375"/>
        <end position="412"/>
    </location>
</feature>
<proteinExistence type="inferred from homology"/>
<dbReference type="RefSeq" id="XP_040657751.1">
    <property type="nucleotide sequence ID" value="XM_040802718.1"/>
</dbReference>
<evidence type="ECO:0000313" key="7">
    <source>
        <dbReference type="EMBL" id="KYK58399.1"/>
    </source>
</evidence>
<dbReference type="SMART" id="SM01362">
    <property type="entry name" value="DUF663"/>
    <property type="match status" value="1"/>
</dbReference>
<feature type="domain" description="Bms1-type G" evidence="6">
    <location>
        <begin position="145"/>
        <end position="303"/>
    </location>
</feature>
<sequence length="873" mass="97841">MQPLAATRSSPAIVRGIDNLPHKKFSITGNWGHTPSVSTNPLTNLASLPFRFKAGGESKMPAAVAHSHRPTTKVTHKPFKSKTASKHELRDRAKGKVPDERGLRKTPHQQVMSKFDRRNRGKQARLAKHREHLKDNSIFSGRDAAPRVVAVVPLCADGDAQAAIRHLNGSLDIDAQVHHGNTRVSIDRFKQQLQYIPLKRDLSACLDATRVADFVVVILSANEEVDSLGELILRGIESQGMSTLFTTVDGLEKMETAKQKQGVLSSLKSFITHFHPEQEKLFSLENRQECTNLLRSLCNTTPKGIRWRDDRTWMLAESVQFAHHDSDPTIITGVVRGRGLKADRLVQVGDWGTYQIEKIVAAPLPKHGKKNDNAAVEEESDKVLDEPTDDRDDLDELAPDDIAMNEEDDGEDAMSTVTSTKKGVLLDDHHYFTDEEEEARKVQKRVPKGTSNYQAAWYLEDVSDSGSDMEDVEMADDKDEDEEIGAEDGIEGYAQPEPTEAGPSEYPQSEMMEELGEADDAEQLAQFRSRKRDEVEDDKEFPDEIELHPQVLARERLARYRGLKSLRTSPWQEDEDRAHEPEDWRRLLRIPDYAASRSKSMREALVGGVAPGTRVHVYVRGIPAATEKSYDASRPVTLFSLLRHENKKTVVNYLINLSKDYAKSVKSKEELIAQCGPRRFVIKPIFSQSGSTPNDVHKFCRYLHPGASAIAAFVGPVTWGSVPVVFFKRTTAGAAVEGQEEPDLGLTLVGTGTALPPSTSRVVAKRVILTGHPYHIHKRIVTVRYMFFSREDVEWFKAMPLWTRRGRSGYVKEPLGTHGYFKATFDGRINPQDAVGVSLYKRVWPRNATPVRGQLLEANEHERQHEGGDVMMA</sequence>
<dbReference type="GO" id="GO:0005730">
    <property type="term" value="C:nucleolus"/>
    <property type="evidence" value="ECO:0007669"/>
    <property type="project" value="UniProtKB-SubCell"/>
</dbReference>
<dbReference type="GO" id="GO:0003924">
    <property type="term" value="F:GTPase activity"/>
    <property type="evidence" value="ECO:0007669"/>
    <property type="project" value="TreeGrafter"/>
</dbReference>
<dbReference type="Pfam" id="PF04950">
    <property type="entry name" value="RIBIOP_C"/>
    <property type="match status" value="1"/>
</dbReference>